<reference evidence="1 2" key="1">
    <citation type="journal article" date="2013" name="PLoS ONE">
        <title>Predicting the Proteins of Angomonas deanei, Strigomonas culicis and Their Respective Endosymbionts Reveals New Aspects of the Trypanosomatidae Family.</title>
        <authorList>
            <person name="Motta M.C."/>
            <person name="Martins A.C."/>
            <person name="de Souza S.S."/>
            <person name="Catta-Preta C.M."/>
            <person name="Silva R."/>
            <person name="Klein C.C."/>
            <person name="de Almeida L.G."/>
            <person name="de Lima Cunha O."/>
            <person name="Ciapina L.P."/>
            <person name="Brocchi M."/>
            <person name="Colabardini A.C."/>
            <person name="de Araujo Lima B."/>
            <person name="Machado C.R."/>
            <person name="de Almeida Soares C.M."/>
            <person name="Probst C.M."/>
            <person name="de Menezes C.B."/>
            <person name="Thompson C.E."/>
            <person name="Bartholomeu D.C."/>
            <person name="Gradia D.F."/>
            <person name="Pavoni D.P."/>
            <person name="Grisard E.C."/>
            <person name="Fantinatti-Garboggini F."/>
            <person name="Marchini F.K."/>
            <person name="Rodrigues-Luiz G.F."/>
            <person name="Wagner G."/>
            <person name="Goldman G.H."/>
            <person name="Fietto J.L."/>
            <person name="Elias M.C."/>
            <person name="Goldman M.H."/>
            <person name="Sagot M.F."/>
            <person name="Pereira M."/>
            <person name="Stoco P.H."/>
            <person name="de Mendonca-Neto R.P."/>
            <person name="Teixeira S.M."/>
            <person name="Maciel T.E."/>
            <person name="de Oliveira Mendes T.A."/>
            <person name="Urmenyi T.P."/>
            <person name="de Souza W."/>
            <person name="Schenkman S."/>
            <person name="de Vasconcelos A.T."/>
        </authorList>
    </citation>
    <scope>NUCLEOTIDE SEQUENCE [LARGE SCALE GENOMIC DNA]</scope>
</reference>
<evidence type="ECO:0000313" key="2">
    <source>
        <dbReference type="Proteomes" id="UP000015354"/>
    </source>
</evidence>
<protein>
    <submittedName>
        <fullName evidence="1">Uncharacterized protein</fullName>
    </submittedName>
</protein>
<dbReference type="AlphaFoldDB" id="S9TL54"/>
<dbReference type="OrthoDB" id="266271at2759"/>
<sequence>MLPQRDRVAISASPLFKELHAKAALWASLQDLHHLGATVRPEEQQRYCYSAAAGQVRPLSATTQAWVKANLRDLDLSLLETGSIWFNLSQLDDAARFEPYYQNRDYFTPRSWSGRRYSPAYAFLLREYCVQYGFPLDNKYVVFVPLGRIRAQGGTVLEVPRDTPTGPVIPPPFTLIVGDDSIVSVFNALQTDISDILIQKAEEGRRDLAQKYGFSKKPVFDYSAMDE</sequence>
<evidence type="ECO:0000313" key="1">
    <source>
        <dbReference type="EMBL" id="EPY17058.1"/>
    </source>
</evidence>
<proteinExistence type="predicted"/>
<name>S9TL54_9TRYP</name>
<dbReference type="Proteomes" id="UP000015354">
    <property type="component" value="Unassembled WGS sequence"/>
</dbReference>
<accession>S9TL54</accession>
<comment type="caution">
    <text evidence="1">The sequence shown here is derived from an EMBL/GenBank/DDBJ whole genome shotgun (WGS) entry which is preliminary data.</text>
</comment>
<gene>
    <name evidence="1" type="ORF">STCU_10845</name>
</gene>
<keyword evidence="2" id="KW-1185">Reference proteome</keyword>
<organism evidence="1 2">
    <name type="scientific">Strigomonas culicis</name>
    <dbReference type="NCBI Taxonomy" id="28005"/>
    <lineage>
        <taxon>Eukaryota</taxon>
        <taxon>Discoba</taxon>
        <taxon>Euglenozoa</taxon>
        <taxon>Kinetoplastea</taxon>
        <taxon>Metakinetoplastina</taxon>
        <taxon>Trypanosomatida</taxon>
        <taxon>Trypanosomatidae</taxon>
        <taxon>Strigomonadinae</taxon>
        <taxon>Strigomonas</taxon>
    </lineage>
</organism>
<dbReference type="EMBL" id="ATMH01010705">
    <property type="protein sequence ID" value="EPY17058.1"/>
    <property type="molecule type" value="Genomic_DNA"/>
</dbReference>